<dbReference type="SUPFAM" id="SSF75011">
    <property type="entry name" value="3-carboxy-cis,cis-mucoante lactonizing enzyme"/>
    <property type="match status" value="1"/>
</dbReference>
<accession>A0A420DLI4</accession>
<dbReference type="AlphaFoldDB" id="A0A420DLI4"/>
<evidence type="ECO:0000313" key="1">
    <source>
        <dbReference type="EMBL" id="RKE95103.1"/>
    </source>
</evidence>
<proteinExistence type="predicted"/>
<dbReference type="RefSeq" id="WP_120200436.1">
    <property type="nucleotide sequence ID" value="NZ_RAQJ01000002.1"/>
</dbReference>
<gene>
    <name evidence="1" type="ORF">BXY80_1287</name>
</gene>
<dbReference type="InterPro" id="IPR013783">
    <property type="entry name" value="Ig-like_fold"/>
</dbReference>
<comment type="caution">
    <text evidence="1">The sequence shown here is derived from an EMBL/GenBank/DDBJ whole genome shotgun (WGS) entry which is preliminary data.</text>
</comment>
<name>A0A420DLI4_9FLAO</name>
<reference evidence="1 2" key="1">
    <citation type="submission" date="2018-09" db="EMBL/GenBank/DDBJ databases">
        <title>Genomic Encyclopedia of Archaeal and Bacterial Type Strains, Phase II (KMG-II): from individual species to whole genera.</title>
        <authorList>
            <person name="Goeker M."/>
        </authorList>
    </citation>
    <scope>NUCLEOTIDE SEQUENCE [LARGE SCALE GENOMIC DNA]</scope>
    <source>
        <strain evidence="1 2">DSM 26283</strain>
    </source>
</reference>
<dbReference type="EMBL" id="RAQJ01000002">
    <property type="protein sequence ID" value="RKE95103.1"/>
    <property type="molecule type" value="Genomic_DNA"/>
</dbReference>
<sequence>MKKALTLLILLNLVVSCSEDDSANEQESAEFPTNITLSLQTAEIGDILTINGSGFLVNETYTVTFSTNIIGNITEINSDFINVEIPQNAVSGNITLTFNGITYVIGDITINTSLITRLFTYKNQITPSQIVEIDKTTGNEISVIANINHNNYLADFNFDSSTNEIICDYSDNNVKYLYKINVNTGETISVQSNPTNGRYENWIMSNDNRLFAYKDQITPSQIVEIDKTTGNEISVIASINHNNYLADFNFDSSTNEIICDYSDNNVKYLYKINVNTGETISVQSNPTNGRYENWIMNKE</sequence>
<evidence type="ECO:0000313" key="2">
    <source>
        <dbReference type="Proteomes" id="UP000284892"/>
    </source>
</evidence>
<dbReference type="PROSITE" id="PS51257">
    <property type="entry name" value="PROKAR_LIPOPROTEIN"/>
    <property type="match status" value="1"/>
</dbReference>
<dbReference type="Proteomes" id="UP000284892">
    <property type="component" value="Unassembled WGS sequence"/>
</dbReference>
<dbReference type="Gene3D" id="2.60.40.10">
    <property type="entry name" value="Immunoglobulins"/>
    <property type="match status" value="1"/>
</dbReference>
<dbReference type="InterPro" id="IPR014756">
    <property type="entry name" value="Ig_E-set"/>
</dbReference>
<protein>
    <recommendedName>
        <fullName evidence="3">IPT/TIG domain-containing protein</fullName>
    </recommendedName>
</protein>
<dbReference type="OrthoDB" id="1340637at2"/>
<keyword evidence="2" id="KW-1185">Reference proteome</keyword>
<evidence type="ECO:0008006" key="3">
    <source>
        <dbReference type="Google" id="ProtNLM"/>
    </source>
</evidence>
<dbReference type="SUPFAM" id="SSF81296">
    <property type="entry name" value="E set domains"/>
    <property type="match status" value="1"/>
</dbReference>
<organism evidence="1 2">
    <name type="scientific">Ichthyenterobacterium magnum</name>
    <dbReference type="NCBI Taxonomy" id="1230530"/>
    <lineage>
        <taxon>Bacteria</taxon>
        <taxon>Pseudomonadati</taxon>
        <taxon>Bacteroidota</taxon>
        <taxon>Flavobacteriia</taxon>
        <taxon>Flavobacteriales</taxon>
        <taxon>Flavobacteriaceae</taxon>
        <taxon>Ichthyenterobacterium</taxon>
    </lineage>
</organism>